<dbReference type="AlphaFoldDB" id="A0A2M8DMN9"/>
<reference evidence="4" key="1">
    <citation type="submission" date="2017-09" db="EMBL/GenBank/DDBJ databases">
        <title>Depth-based differentiation of microbial function through sediment-hosted aquifers and enrichment of novel symbionts in the deep terrestrial subsurface.</title>
        <authorList>
            <person name="Probst A.J."/>
            <person name="Ladd B."/>
            <person name="Jarett J.K."/>
            <person name="Geller-Mcgrath D.E."/>
            <person name="Sieber C.M.K."/>
            <person name="Emerson J.B."/>
            <person name="Anantharaman K."/>
            <person name="Thomas B.C."/>
            <person name="Malmstrom R."/>
            <person name="Stieglmeier M."/>
            <person name="Klingl A."/>
            <person name="Woyke T."/>
            <person name="Ryan C.M."/>
            <person name="Banfield J.F."/>
        </authorList>
    </citation>
    <scope>NUCLEOTIDE SEQUENCE [LARGE SCALE GENOMIC DNA]</scope>
</reference>
<dbReference type="InterPro" id="IPR001322">
    <property type="entry name" value="Lamin_tail_dom"/>
</dbReference>
<gene>
    <name evidence="3" type="ORF">CO077_02060</name>
</gene>
<dbReference type="EMBL" id="PFTB01000048">
    <property type="protein sequence ID" value="PJB99383.1"/>
    <property type="molecule type" value="Genomic_DNA"/>
</dbReference>
<accession>A0A2M8DMN9</accession>
<protein>
    <recommendedName>
        <fullName evidence="2">LTD domain-containing protein</fullName>
    </recommendedName>
</protein>
<keyword evidence="1" id="KW-1133">Transmembrane helix</keyword>
<evidence type="ECO:0000313" key="4">
    <source>
        <dbReference type="Proteomes" id="UP000228875"/>
    </source>
</evidence>
<name>A0A2M8DMN9_9BACT</name>
<dbReference type="Pfam" id="PF00932">
    <property type="entry name" value="LTD"/>
    <property type="match status" value="1"/>
</dbReference>
<dbReference type="PROSITE" id="PS51841">
    <property type="entry name" value="LTD"/>
    <property type="match status" value="1"/>
</dbReference>
<dbReference type="SUPFAM" id="SSF74853">
    <property type="entry name" value="Lamin A/C globular tail domain"/>
    <property type="match status" value="1"/>
</dbReference>
<keyword evidence="1" id="KW-0472">Membrane</keyword>
<feature type="domain" description="LTD" evidence="2">
    <location>
        <begin position="16"/>
        <end position="123"/>
    </location>
</feature>
<comment type="caution">
    <text evidence="3">The sequence shown here is derived from an EMBL/GenBank/DDBJ whole genome shotgun (WGS) entry which is preliminary data.</text>
</comment>
<keyword evidence="1" id="KW-0812">Transmembrane</keyword>
<evidence type="ECO:0000313" key="3">
    <source>
        <dbReference type="EMBL" id="PJB99383.1"/>
    </source>
</evidence>
<evidence type="ECO:0000256" key="1">
    <source>
        <dbReference type="SAM" id="Phobius"/>
    </source>
</evidence>
<evidence type="ECO:0000259" key="2">
    <source>
        <dbReference type="PROSITE" id="PS51841"/>
    </source>
</evidence>
<dbReference type="Proteomes" id="UP000228875">
    <property type="component" value="Unassembled WGS sequence"/>
</dbReference>
<sequence>MKKILAISILFLFSFFPFLLQAVDFPKIVINEFLPSPAGSDATEEWIEIFNPNDFEVNLSGWKIQDTIGKTKIYTFPKETKISAKGFLVLKRPVSKITLNNDGDGLKLTDSDGKTIDEISYQKAEKGKSYNKTPLESSKEDLTGQTDSGWIWSNNLTPGSENIVPVQKEKPLELAEEKGLAAIGEQIPRETSFSPLLVALGIAIFSGIIILILKRKISSKNKIE</sequence>
<feature type="transmembrane region" description="Helical" evidence="1">
    <location>
        <begin position="193"/>
        <end position="213"/>
    </location>
</feature>
<dbReference type="Gene3D" id="2.60.40.1260">
    <property type="entry name" value="Lamin Tail domain"/>
    <property type="match status" value="1"/>
</dbReference>
<dbReference type="InterPro" id="IPR036415">
    <property type="entry name" value="Lamin_tail_dom_sf"/>
</dbReference>
<organism evidence="3 4">
    <name type="scientific">Candidatus Nealsonbacteria bacterium CG_4_9_14_0_8_um_filter_35_12</name>
    <dbReference type="NCBI Taxonomy" id="1974692"/>
    <lineage>
        <taxon>Bacteria</taxon>
        <taxon>Candidatus Nealsoniibacteriota</taxon>
    </lineage>
</organism>
<proteinExistence type="predicted"/>